<reference evidence="1 2" key="1">
    <citation type="submission" date="2018-02" db="EMBL/GenBank/DDBJ databases">
        <title>Classification genera of Pasteurellaceae by whole genome sequence comparison.</title>
        <authorList>
            <person name="Christensen H."/>
        </authorList>
    </citation>
    <scope>NUCLEOTIDE SEQUENCE [LARGE SCALE GENOMIC DNA]</scope>
    <source>
        <strain evidence="1 2">20186H4H1</strain>
    </source>
</reference>
<keyword evidence="2" id="KW-1185">Reference proteome</keyword>
<dbReference type="Proteomes" id="UP000237229">
    <property type="component" value="Unassembled WGS sequence"/>
</dbReference>
<dbReference type="EMBL" id="PQVI01000124">
    <property type="protein sequence ID" value="POY41885.1"/>
    <property type="molecule type" value="Genomic_DNA"/>
</dbReference>
<name>A0ABX4ZRL4_9PAST</name>
<proteinExistence type="predicted"/>
<evidence type="ECO:0000313" key="1">
    <source>
        <dbReference type="EMBL" id="POY41885.1"/>
    </source>
</evidence>
<gene>
    <name evidence="1" type="ORF">C3Z13_09200</name>
</gene>
<protein>
    <submittedName>
        <fullName evidence="1">Uncharacterized protein</fullName>
    </submittedName>
</protein>
<evidence type="ECO:0000313" key="2">
    <source>
        <dbReference type="Proteomes" id="UP000237229"/>
    </source>
</evidence>
<accession>A0ABX4ZRL4</accession>
<sequence>MKPFDLEKALAGEPVKLCDGRKAYIQGTVPKGYDSDYELVGYAIKTDGRAVASCWTLQGRHDKRWKTSMDIVGMWEEPKPKRFINGIEVPEPVTLDTLKEGNDYWYPIFSNSSYTTSDRFYAKYEIDKNLIEQGLVFETQEGAEAMAKALLNYKVEYKNE</sequence>
<organism evidence="1 2">
    <name type="scientific">Avibacterium endocarditidis</name>
    <dbReference type="NCBI Taxonomy" id="380674"/>
    <lineage>
        <taxon>Bacteria</taxon>
        <taxon>Pseudomonadati</taxon>
        <taxon>Pseudomonadota</taxon>
        <taxon>Gammaproteobacteria</taxon>
        <taxon>Pasteurellales</taxon>
        <taxon>Pasteurellaceae</taxon>
        <taxon>Avibacterium</taxon>
    </lineage>
</organism>
<comment type="caution">
    <text evidence="1">The sequence shown here is derived from an EMBL/GenBank/DDBJ whole genome shotgun (WGS) entry which is preliminary data.</text>
</comment>
<dbReference type="RefSeq" id="WP_103855714.1">
    <property type="nucleotide sequence ID" value="NZ_CBCSDH010000011.1"/>
</dbReference>